<sequence length="157" mass="17779">MVSSLQISPSNDFILTSYRIRSTETSNSFKSIFFHIYRQLDWRLYFEKIGVNDNANIAVWSPLMDGLVVGTEKGKLYIFRSVISPLSRTRPIAQPSCPESANQDTPPPAMDTVSCCVCYKQNTWIPSTWKKKKKQPSPRHSSLRFYSSSSGDSSSLL</sequence>
<dbReference type="AlphaFoldDB" id="D8LYN8"/>
<proteinExistence type="predicted"/>
<evidence type="ECO:0000313" key="3">
    <source>
        <dbReference type="Proteomes" id="UP000008312"/>
    </source>
</evidence>
<dbReference type="InterPro" id="IPR036322">
    <property type="entry name" value="WD40_repeat_dom_sf"/>
</dbReference>
<feature type="compositionally biased region" description="Low complexity" evidence="1">
    <location>
        <begin position="138"/>
        <end position="157"/>
    </location>
</feature>
<dbReference type="GeneID" id="24918263"/>
<evidence type="ECO:0000313" key="2">
    <source>
        <dbReference type="EMBL" id="CBK20693.2"/>
    </source>
</evidence>
<keyword evidence="3" id="KW-1185">Reference proteome</keyword>
<evidence type="ECO:0000256" key="1">
    <source>
        <dbReference type="SAM" id="MobiDB-lite"/>
    </source>
</evidence>
<accession>D8LYN8</accession>
<dbReference type="RefSeq" id="XP_012894741.1">
    <property type="nucleotide sequence ID" value="XM_013039287.1"/>
</dbReference>
<dbReference type="OrthoDB" id="6363363at2759"/>
<dbReference type="Proteomes" id="UP000008312">
    <property type="component" value="Unassembled WGS sequence"/>
</dbReference>
<dbReference type="InParanoid" id="D8LYN8"/>
<protein>
    <submittedName>
        <fullName evidence="2">Uncharacterized protein</fullName>
    </submittedName>
</protein>
<feature type="region of interest" description="Disordered" evidence="1">
    <location>
        <begin position="130"/>
        <end position="157"/>
    </location>
</feature>
<organism evidence="2">
    <name type="scientific">Blastocystis hominis</name>
    <dbReference type="NCBI Taxonomy" id="12968"/>
    <lineage>
        <taxon>Eukaryota</taxon>
        <taxon>Sar</taxon>
        <taxon>Stramenopiles</taxon>
        <taxon>Bigyra</taxon>
        <taxon>Opalozoa</taxon>
        <taxon>Opalinata</taxon>
        <taxon>Blastocystidae</taxon>
        <taxon>Blastocystis</taxon>
    </lineage>
</organism>
<dbReference type="SUPFAM" id="SSF50978">
    <property type="entry name" value="WD40 repeat-like"/>
    <property type="match status" value="1"/>
</dbReference>
<reference evidence="2" key="1">
    <citation type="submission" date="2010-02" db="EMBL/GenBank/DDBJ databases">
        <title>Sequencing and annotation of the Blastocystis hominis genome.</title>
        <authorList>
            <person name="Wincker P."/>
        </authorList>
    </citation>
    <scope>NUCLEOTIDE SEQUENCE</scope>
    <source>
        <strain evidence="2">Singapore isolate B</strain>
    </source>
</reference>
<name>D8LYN8_BLAHO</name>
<dbReference type="EMBL" id="FN668639">
    <property type="protein sequence ID" value="CBK20693.2"/>
    <property type="molecule type" value="Genomic_DNA"/>
</dbReference>
<gene>
    <name evidence="2" type="ORF">GSBLH_T00000978001</name>
</gene>